<dbReference type="AlphaFoldDB" id="A0A317N9I8"/>
<dbReference type="RefSeq" id="WP_110040034.1">
    <property type="nucleotide sequence ID" value="NZ_QGTL01000010.1"/>
</dbReference>
<evidence type="ECO:0000256" key="1">
    <source>
        <dbReference type="SAM" id="SignalP"/>
    </source>
</evidence>
<organism evidence="2 3">
    <name type="scientific">Nocardia neocaledoniensis</name>
    <dbReference type="NCBI Taxonomy" id="236511"/>
    <lineage>
        <taxon>Bacteria</taxon>
        <taxon>Bacillati</taxon>
        <taxon>Actinomycetota</taxon>
        <taxon>Actinomycetes</taxon>
        <taxon>Mycobacteriales</taxon>
        <taxon>Nocardiaceae</taxon>
        <taxon>Nocardia</taxon>
    </lineage>
</organism>
<feature type="signal peptide" evidence="1">
    <location>
        <begin position="1"/>
        <end position="25"/>
    </location>
</feature>
<keyword evidence="3" id="KW-1185">Reference proteome</keyword>
<evidence type="ECO:0000313" key="2">
    <source>
        <dbReference type="EMBL" id="PWV71714.1"/>
    </source>
</evidence>
<gene>
    <name evidence="2" type="ORF">DFR69_110198</name>
</gene>
<feature type="chain" id="PRO_5016351380" evidence="1">
    <location>
        <begin position="26"/>
        <end position="106"/>
    </location>
</feature>
<accession>A0A317N9I8</accession>
<sequence>MRNTLGLASCLAAAALVATAPTATAGPAPAPVADTGSAAVDLGSTAANSIVQLARDGDIIGVIVLLGITPLHMLTSGICDLATLSALPDPCSSGTTRYQAASEYTG</sequence>
<proteinExistence type="predicted"/>
<comment type="caution">
    <text evidence="2">The sequence shown here is derived from an EMBL/GenBank/DDBJ whole genome shotgun (WGS) entry which is preliminary data.</text>
</comment>
<name>A0A317N9I8_9NOCA</name>
<protein>
    <submittedName>
        <fullName evidence="2">Uncharacterized protein</fullName>
    </submittedName>
</protein>
<dbReference type="EMBL" id="QGTL01000010">
    <property type="protein sequence ID" value="PWV71714.1"/>
    <property type="molecule type" value="Genomic_DNA"/>
</dbReference>
<keyword evidence="1" id="KW-0732">Signal</keyword>
<dbReference type="Proteomes" id="UP000246410">
    <property type="component" value="Unassembled WGS sequence"/>
</dbReference>
<evidence type="ECO:0000313" key="3">
    <source>
        <dbReference type="Proteomes" id="UP000246410"/>
    </source>
</evidence>
<reference evidence="2 3" key="1">
    <citation type="submission" date="2018-05" db="EMBL/GenBank/DDBJ databases">
        <title>Genomic Encyclopedia of Type Strains, Phase IV (KMG-IV): sequencing the most valuable type-strain genomes for metagenomic binning, comparative biology and taxonomic classification.</title>
        <authorList>
            <person name="Goeker M."/>
        </authorList>
    </citation>
    <scope>NUCLEOTIDE SEQUENCE [LARGE SCALE GENOMIC DNA]</scope>
    <source>
        <strain evidence="2 3">DSM 44717</strain>
    </source>
</reference>